<dbReference type="Pfam" id="PF01722">
    <property type="entry name" value="BolA"/>
    <property type="match status" value="1"/>
</dbReference>
<feature type="domain" description="Glycosyl-hydrolase family 116 N-terminal" evidence="2">
    <location>
        <begin position="172"/>
        <end position="477"/>
    </location>
</feature>
<keyword evidence="4" id="KW-1185">Reference proteome</keyword>
<evidence type="ECO:0000259" key="1">
    <source>
        <dbReference type="Pfam" id="PF04685"/>
    </source>
</evidence>
<dbReference type="InterPro" id="IPR006775">
    <property type="entry name" value="GH116_catalytic"/>
</dbReference>
<dbReference type="AlphaFoldDB" id="A0AA39IJL8"/>
<dbReference type="InterPro" id="IPR052566">
    <property type="entry name" value="Non-lysos_glucosylceramidase"/>
</dbReference>
<dbReference type="Pfam" id="PF04685">
    <property type="entry name" value="DUF608"/>
    <property type="match status" value="1"/>
</dbReference>
<dbReference type="InterPro" id="IPR036065">
    <property type="entry name" value="BolA-like_sf"/>
</dbReference>
<dbReference type="GO" id="GO:0008422">
    <property type="term" value="F:beta-glucosidase activity"/>
    <property type="evidence" value="ECO:0007669"/>
    <property type="project" value="TreeGrafter"/>
</dbReference>
<feature type="domain" description="Glycosyl-hydrolase family 116 catalytic region" evidence="1">
    <location>
        <begin position="542"/>
        <end position="911"/>
    </location>
</feature>
<reference evidence="3" key="1">
    <citation type="submission" date="2023-06" db="EMBL/GenBank/DDBJ databases">
        <title>Genomic analysis of the entomopathogenic nematode Steinernema hermaphroditum.</title>
        <authorList>
            <person name="Schwarz E.M."/>
            <person name="Heppert J.K."/>
            <person name="Baniya A."/>
            <person name="Schwartz H.T."/>
            <person name="Tan C.-H."/>
            <person name="Antoshechkin I."/>
            <person name="Sternberg P.W."/>
            <person name="Goodrich-Blair H."/>
            <person name="Dillman A.R."/>
        </authorList>
    </citation>
    <scope>NUCLEOTIDE SEQUENCE</scope>
    <source>
        <strain evidence="3">PS9179</strain>
        <tissue evidence="3">Whole animal</tissue>
    </source>
</reference>
<comment type="caution">
    <text evidence="3">The sequence shown here is derived from an EMBL/GenBank/DDBJ whole genome shotgun (WGS) entry which is preliminary data.</text>
</comment>
<dbReference type="PANTHER" id="PTHR12654:SF2">
    <property type="entry name" value="NON-LYSOSOMAL GLUCOSYLCERAMIDASE"/>
    <property type="match status" value="1"/>
</dbReference>
<dbReference type="SUPFAM" id="SSF82657">
    <property type="entry name" value="BolA-like"/>
    <property type="match status" value="1"/>
</dbReference>
<dbReference type="PANTHER" id="PTHR12654">
    <property type="entry name" value="BILE ACID BETA-GLUCOSIDASE-RELATED"/>
    <property type="match status" value="1"/>
</dbReference>
<accession>A0AA39IJL8</accession>
<evidence type="ECO:0000313" key="4">
    <source>
        <dbReference type="Proteomes" id="UP001175271"/>
    </source>
</evidence>
<dbReference type="Pfam" id="PF12215">
    <property type="entry name" value="Glyco_hydr_116N"/>
    <property type="match status" value="1"/>
</dbReference>
<sequence length="1065" mass="121391">MALVQPTPLFVFGAAARSAFSSPGDVYPWSLDSAGDVPAVSSPSVWSSKLCCFLLERFRFQKCVPCPRRASQRRRRGRTKIVAFETASTMTVAEVASTSSTSAILAEVGWIARGDQRPEEQRIPFNRPTVRQVYDALPFVRRYSLYWLKHIGKREKLFINTFQPLKHTPHYGVPCGTIGSGSIGRDFRGGFCKFGLRPGLIEHKVNVLRANQFILTVRRNSNTVYQKVLSAAEFTPQATELSAWDFSFPPEDLNYRGLFPRSWTTYRVPELGLKIVCRQISPVIPHDYEESSLPTSAFVFDVENASDDQLDVSITFTFRNGTGYRKWKAEAECSSRRFEESNVVGVCLDHTINGMKCAYALSAKNHEEAAVSVCRSFDPSGNGEKIWKQLKDTGRLEEDADEPSTNELGVAVSVQTTVQPKSSSPNPLEFSLVWHMPIVEFGTGNRKFRRRYTRFYGEEPEVAEQLSHHALKSYKEWEQRIDGWQNPILTHPKLPDWYKSAIFNELYYIVDGGTLWFEFDERWQDDEQQLSEYTADLLREFGRFGYLESWEYRMVNTYDVHFYASFALAELWPSLQHVIQAEITDQVEHYDEKPIVFHMEGDKAPQKTRSRVPHDLGNPAHEPWLLTNAYVMHDTGKWKDLNLKFVLTTYRDYAVLRSDPEDRRRFLEFAWPVVKNLIEEGLRAWDKDGDGMIENFGAADQTYDAWRMNGVSAYCGSLWLAALRVTVEMACNIGENEVAERYSKTLEKAKAVYVAKLWNGEYFNFDEHSRSKRSIMADQLCGYWFLESVNPKMAAEIIDKEMVQKALDKIYNFNVKKFACGRMGAVNGMHPNGKVDRNYIQADEMWTGISYALAAFFVQQGEVQRGFDTAWGPYDASYNRFGLQYQTPEALYERKYYRAIGYMRPLSIWAIHWALRRFCQLENSDSPFLKDVCTEDPDARSTGANSDDDEGIVCASAPEMLRSALRTLAPLRHAVSVRLCSGAAQMSAGEKKIADLLRQRFPSAATIVVDDISGGCGSMYQVAVESDEFKGKAKVQQHKMVTETLQKEIADMHGIVINTKVPKKA</sequence>
<dbReference type="Gene3D" id="3.30.300.90">
    <property type="entry name" value="BolA-like"/>
    <property type="match status" value="1"/>
</dbReference>
<dbReference type="SUPFAM" id="SSF48208">
    <property type="entry name" value="Six-hairpin glycosidases"/>
    <property type="match status" value="1"/>
</dbReference>
<dbReference type="InterPro" id="IPR012341">
    <property type="entry name" value="6hp_glycosidase-like_sf"/>
</dbReference>
<evidence type="ECO:0000259" key="2">
    <source>
        <dbReference type="Pfam" id="PF12215"/>
    </source>
</evidence>
<dbReference type="Proteomes" id="UP001175271">
    <property type="component" value="Unassembled WGS sequence"/>
</dbReference>
<dbReference type="InterPro" id="IPR002634">
    <property type="entry name" value="BolA"/>
</dbReference>
<dbReference type="InterPro" id="IPR024462">
    <property type="entry name" value="GH116_N"/>
</dbReference>
<dbReference type="Gene3D" id="1.50.10.10">
    <property type="match status" value="1"/>
</dbReference>
<dbReference type="EMBL" id="JAUCMV010000001">
    <property type="protein sequence ID" value="KAK0424378.1"/>
    <property type="molecule type" value="Genomic_DNA"/>
</dbReference>
<evidence type="ECO:0000313" key="3">
    <source>
        <dbReference type="EMBL" id="KAK0424378.1"/>
    </source>
</evidence>
<dbReference type="GO" id="GO:0005975">
    <property type="term" value="P:carbohydrate metabolic process"/>
    <property type="evidence" value="ECO:0007669"/>
    <property type="project" value="InterPro"/>
</dbReference>
<protein>
    <recommendedName>
        <fullName evidence="5">NLGase</fullName>
    </recommendedName>
</protein>
<evidence type="ECO:0008006" key="5">
    <source>
        <dbReference type="Google" id="ProtNLM"/>
    </source>
</evidence>
<organism evidence="3 4">
    <name type="scientific">Steinernema hermaphroditum</name>
    <dbReference type="NCBI Taxonomy" id="289476"/>
    <lineage>
        <taxon>Eukaryota</taxon>
        <taxon>Metazoa</taxon>
        <taxon>Ecdysozoa</taxon>
        <taxon>Nematoda</taxon>
        <taxon>Chromadorea</taxon>
        <taxon>Rhabditida</taxon>
        <taxon>Tylenchina</taxon>
        <taxon>Panagrolaimomorpha</taxon>
        <taxon>Strongyloidoidea</taxon>
        <taxon>Steinernematidae</taxon>
        <taxon>Steinernema</taxon>
    </lineage>
</organism>
<gene>
    <name evidence="3" type="ORF">QR680_008645</name>
</gene>
<proteinExistence type="predicted"/>
<name>A0AA39IJL8_9BILA</name>
<dbReference type="InterPro" id="IPR008928">
    <property type="entry name" value="6-hairpin_glycosidase_sf"/>
</dbReference>